<dbReference type="PRINTS" id="PR00111">
    <property type="entry name" value="ABHYDROLASE"/>
</dbReference>
<dbReference type="InterPro" id="IPR050471">
    <property type="entry name" value="AB_hydrolase"/>
</dbReference>
<reference evidence="2 3" key="1">
    <citation type="submission" date="2015-11" db="EMBL/GenBank/DDBJ databases">
        <title>Expanding the genomic diversity of Burkholderia species for the development of highly accurate diagnostics.</title>
        <authorList>
            <person name="Sahl J."/>
            <person name="Keim P."/>
            <person name="Wagner D."/>
        </authorList>
    </citation>
    <scope>NUCLEOTIDE SEQUENCE [LARGE SCALE GENOMIC DNA]</scope>
    <source>
        <strain evidence="2 3">MSMB2087WGS</strain>
    </source>
</reference>
<dbReference type="Proteomes" id="UP000060630">
    <property type="component" value="Unassembled WGS sequence"/>
</dbReference>
<accession>A0A103C7P4</accession>
<evidence type="ECO:0000313" key="3">
    <source>
        <dbReference type="Proteomes" id="UP000060630"/>
    </source>
</evidence>
<evidence type="ECO:0000259" key="1">
    <source>
        <dbReference type="Pfam" id="PF12697"/>
    </source>
</evidence>
<organism evidence="2 3">
    <name type="scientific">Burkholderia ubonensis</name>
    <dbReference type="NCBI Taxonomy" id="101571"/>
    <lineage>
        <taxon>Bacteria</taxon>
        <taxon>Pseudomonadati</taxon>
        <taxon>Pseudomonadota</taxon>
        <taxon>Betaproteobacteria</taxon>
        <taxon>Burkholderiales</taxon>
        <taxon>Burkholderiaceae</taxon>
        <taxon>Burkholderia</taxon>
        <taxon>Burkholderia cepacia complex</taxon>
    </lineage>
</organism>
<feature type="domain" description="AB hydrolase-1" evidence="1">
    <location>
        <begin position="23"/>
        <end position="248"/>
    </location>
</feature>
<dbReference type="InterPro" id="IPR000073">
    <property type="entry name" value="AB_hydrolase_1"/>
</dbReference>
<name>A0A103C7P4_9BURK</name>
<comment type="caution">
    <text evidence="2">The sequence shown here is derived from an EMBL/GenBank/DDBJ whole genome shotgun (WGS) entry which is preliminary data.</text>
</comment>
<dbReference type="PANTHER" id="PTHR43433:SF5">
    <property type="entry name" value="AB HYDROLASE-1 DOMAIN-CONTAINING PROTEIN"/>
    <property type="match status" value="1"/>
</dbReference>
<dbReference type="SUPFAM" id="SSF53474">
    <property type="entry name" value="alpha/beta-Hydrolases"/>
    <property type="match status" value="1"/>
</dbReference>
<dbReference type="Gene3D" id="3.40.50.1820">
    <property type="entry name" value="alpha/beta hydrolase"/>
    <property type="match status" value="1"/>
</dbReference>
<evidence type="ECO:0000313" key="2">
    <source>
        <dbReference type="EMBL" id="KWA86109.1"/>
    </source>
</evidence>
<dbReference type="RefSeq" id="WP_059488495.1">
    <property type="nucleotide sequence ID" value="NZ_LOVP01000059.1"/>
</dbReference>
<dbReference type="EMBL" id="LPHD01000013">
    <property type="protein sequence ID" value="KWA86109.1"/>
    <property type="molecule type" value="Genomic_DNA"/>
</dbReference>
<dbReference type="InterPro" id="IPR029058">
    <property type="entry name" value="AB_hydrolase_fold"/>
</dbReference>
<sequence>MFIRPLKLTQHVDLQGAPDAPALVLLHSLGTDLHLWDPQMARLTQRYRVVRLDIRGHGLSAVDAEPFSMSDLANDVLAVLDQLRIKDFYVAGVSIGGTIAQWIAFKAPKRVRGMIIIDTALVNAAPPAIWRARAEDVFNHGIEHLEWEILNRWVTPGFVHSPDADGMRQMLRRTSVEGFAGCSLAIANSDLTTMDIPGVRAVVILGSEDKLTPLDYAQRLAEKRNAELHVIPGAAHLPNFERPDVLVDEIISFIENKKVRAADESRG</sequence>
<dbReference type="Pfam" id="PF12697">
    <property type="entry name" value="Abhydrolase_6"/>
    <property type="match status" value="1"/>
</dbReference>
<gene>
    <name evidence="2" type="ORF">WL29_12100</name>
</gene>
<protein>
    <submittedName>
        <fullName evidence="2">3-oxoadipate enol-lactonase</fullName>
    </submittedName>
</protein>
<dbReference type="PANTHER" id="PTHR43433">
    <property type="entry name" value="HYDROLASE, ALPHA/BETA FOLD FAMILY PROTEIN"/>
    <property type="match status" value="1"/>
</dbReference>
<dbReference type="AlphaFoldDB" id="A0A103C7P4"/>
<proteinExistence type="predicted"/>